<evidence type="ECO:0008006" key="6">
    <source>
        <dbReference type="Google" id="ProtNLM"/>
    </source>
</evidence>
<sequence>MGGSGGLLEGKWALVTGSSRGIGRATAEAFAAERASVIITCEPQQKDDLEQVAEVCRKNGAADVKLVYADLTDPKETKKLGEEALKLSGGCVNVLVNNAGVYYPMSLDEGPNKGQGPLDGDPDDWDKQTHINLMAPMRLTRMLLPAMKDAGEGHVVNIASIEALYPYPSAPAYSATKWGLRGWSKALFAALKSDNIKVLTVNPAQVSTPMTWSRPDAEYLPDKMIQPSEIAEAIVMTFRLNPNAFLEEITLQTAEPPKIEK</sequence>
<keyword evidence="5" id="KW-1185">Reference proteome</keyword>
<comment type="caution">
    <text evidence="4">The sequence shown here is derived from an EMBL/GenBank/DDBJ whole genome shotgun (WGS) entry which is preliminary data.</text>
</comment>
<comment type="similarity">
    <text evidence="1 3">Belongs to the short-chain dehydrogenases/reductases (SDR) family.</text>
</comment>
<dbReference type="Pfam" id="PF00106">
    <property type="entry name" value="adh_short"/>
    <property type="match status" value="1"/>
</dbReference>
<dbReference type="CDD" id="cd05233">
    <property type="entry name" value="SDR_c"/>
    <property type="match status" value="1"/>
</dbReference>
<organism evidence="4 5">
    <name type="scientific">Coccomyxa subellipsoidea</name>
    <dbReference type="NCBI Taxonomy" id="248742"/>
    <lineage>
        <taxon>Eukaryota</taxon>
        <taxon>Viridiplantae</taxon>
        <taxon>Chlorophyta</taxon>
        <taxon>core chlorophytes</taxon>
        <taxon>Trebouxiophyceae</taxon>
        <taxon>Trebouxiophyceae incertae sedis</taxon>
        <taxon>Coccomyxaceae</taxon>
        <taxon>Coccomyxa</taxon>
    </lineage>
</organism>
<dbReference type="PANTHER" id="PTHR44196:SF1">
    <property type="entry name" value="DEHYDROGENASE_REDUCTASE SDR FAMILY MEMBER 7B"/>
    <property type="match status" value="1"/>
</dbReference>
<accession>A0ABR2YCF5</accession>
<evidence type="ECO:0000256" key="3">
    <source>
        <dbReference type="RuleBase" id="RU000363"/>
    </source>
</evidence>
<protein>
    <recommendedName>
        <fullName evidence="6">NAD(P)-binding protein</fullName>
    </recommendedName>
</protein>
<dbReference type="Proteomes" id="UP001491310">
    <property type="component" value="Unassembled WGS sequence"/>
</dbReference>
<dbReference type="PANTHER" id="PTHR44196">
    <property type="entry name" value="DEHYDROGENASE/REDUCTASE SDR FAMILY MEMBER 7B"/>
    <property type="match status" value="1"/>
</dbReference>
<evidence type="ECO:0000256" key="2">
    <source>
        <dbReference type="ARBA" id="ARBA00023002"/>
    </source>
</evidence>
<dbReference type="PRINTS" id="PR00080">
    <property type="entry name" value="SDRFAMILY"/>
</dbReference>
<dbReference type="InterPro" id="IPR036291">
    <property type="entry name" value="NAD(P)-bd_dom_sf"/>
</dbReference>
<proteinExistence type="inferred from homology"/>
<dbReference type="EMBL" id="JALJOT010000016">
    <property type="protein sequence ID" value="KAK9902161.1"/>
    <property type="molecule type" value="Genomic_DNA"/>
</dbReference>
<dbReference type="SUPFAM" id="SSF51735">
    <property type="entry name" value="NAD(P)-binding Rossmann-fold domains"/>
    <property type="match status" value="1"/>
</dbReference>
<name>A0ABR2YCF5_9CHLO</name>
<evidence type="ECO:0000313" key="5">
    <source>
        <dbReference type="Proteomes" id="UP001491310"/>
    </source>
</evidence>
<dbReference type="Gene3D" id="3.40.50.720">
    <property type="entry name" value="NAD(P)-binding Rossmann-like Domain"/>
    <property type="match status" value="1"/>
</dbReference>
<keyword evidence="2" id="KW-0560">Oxidoreductase</keyword>
<reference evidence="4 5" key="1">
    <citation type="journal article" date="2024" name="Nat. Commun.">
        <title>Phylogenomics reveals the evolutionary origins of lichenization in chlorophyte algae.</title>
        <authorList>
            <person name="Puginier C."/>
            <person name="Libourel C."/>
            <person name="Otte J."/>
            <person name="Skaloud P."/>
            <person name="Haon M."/>
            <person name="Grisel S."/>
            <person name="Petersen M."/>
            <person name="Berrin J.G."/>
            <person name="Delaux P.M."/>
            <person name="Dal Grande F."/>
            <person name="Keller J."/>
        </authorList>
    </citation>
    <scope>NUCLEOTIDE SEQUENCE [LARGE SCALE GENOMIC DNA]</scope>
    <source>
        <strain evidence="4 5">SAG 216-7</strain>
    </source>
</reference>
<dbReference type="PRINTS" id="PR00081">
    <property type="entry name" value="GDHRDH"/>
</dbReference>
<evidence type="ECO:0000256" key="1">
    <source>
        <dbReference type="ARBA" id="ARBA00006484"/>
    </source>
</evidence>
<dbReference type="InterPro" id="IPR002347">
    <property type="entry name" value="SDR_fam"/>
</dbReference>
<evidence type="ECO:0000313" key="4">
    <source>
        <dbReference type="EMBL" id="KAK9902161.1"/>
    </source>
</evidence>
<gene>
    <name evidence="4" type="ORF">WJX75_006380</name>
</gene>